<evidence type="ECO:0000313" key="2">
    <source>
        <dbReference type="Proteomes" id="UP000037035"/>
    </source>
</evidence>
<evidence type="ECO:0000313" key="1">
    <source>
        <dbReference type="EMBL" id="KNZ54218.1"/>
    </source>
</evidence>
<organism evidence="1 2">
    <name type="scientific">Puccinia sorghi</name>
    <dbReference type="NCBI Taxonomy" id="27349"/>
    <lineage>
        <taxon>Eukaryota</taxon>
        <taxon>Fungi</taxon>
        <taxon>Dikarya</taxon>
        <taxon>Basidiomycota</taxon>
        <taxon>Pucciniomycotina</taxon>
        <taxon>Pucciniomycetes</taxon>
        <taxon>Pucciniales</taxon>
        <taxon>Pucciniaceae</taxon>
        <taxon>Puccinia</taxon>
    </lineage>
</organism>
<proteinExistence type="predicted"/>
<name>A0A0L6V099_9BASI</name>
<sequence>MTLPLDKAETQGFSATGGLSSTSAPLYIPQLAIYILTLTIIWNRFKESSDSSEAVCQVMIKNFVCGASLKKAQSGSTKNPHKHLLKKHNLGEPKLNKEIDKAESDMANFSKNNTLLPKACIIQFFSLYIHQQRLIFWGCAKLTPLI</sequence>
<comment type="caution">
    <text evidence="1">The sequence shown here is derived from an EMBL/GenBank/DDBJ whole genome shotgun (WGS) entry which is preliminary data.</text>
</comment>
<reference evidence="1 2" key="1">
    <citation type="submission" date="2015-08" db="EMBL/GenBank/DDBJ databases">
        <title>Next Generation Sequencing and Analysis of the Genome of Puccinia sorghi L Schw, the Causal Agent of Maize Common Rust.</title>
        <authorList>
            <person name="Rochi L."/>
            <person name="Burguener G."/>
            <person name="Darino M."/>
            <person name="Turjanski A."/>
            <person name="Kreff E."/>
            <person name="Dieguez M.J."/>
            <person name="Sacco F."/>
        </authorList>
    </citation>
    <scope>NUCLEOTIDE SEQUENCE [LARGE SCALE GENOMIC DNA]</scope>
    <source>
        <strain evidence="1 2">RO10H11247</strain>
    </source>
</reference>
<gene>
    <name evidence="1" type="ORF">VP01_3005g3</name>
</gene>
<dbReference type="Proteomes" id="UP000037035">
    <property type="component" value="Unassembled WGS sequence"/>
</dbReference>
<dbReference type="EMBL" id="LAVV01007953">
    <property type="protein sequence ID" value="KNZ54218.1"/>
    <property type="molecule type" value="Genomic_DNA"/>
</dbReference>
<protein>
    <submittedName>
        <fullName evidence="1">Uncharacterized protein</fullName>
    </submittedName>
</protein>
<keyword evidence="2" id="KW-1185">Reference proteome</keyword>
<dbReference type="VEuPathDB" id="FungiDB:VP01_3005g3"/>
<dbReference type="AlphaFoldDB" id="A0A0L6V099"/>
<accession>A0A0L6V099</accession>